<dbReference type="PROSITE" id="PS01128">
    <property type="entry name" value="SHIKIMATE_KINASE"/>
    <property type="match status" value="1"/>
</dbReference>
<keyword evidence="5 11" id="KW-0808">Transferase</keyword>
<dbReference type="GO" id="GO:0005524">
    <property type="term" value="F:ATP binding"/>
    <property type="evidence" value="ECO:0007669"/>
    <property type="project" value="UniProtKB-UniRule"/>
</dbReference>
<comment type="caution">
    <text evidence="12">The sequence shown here is derived from an EMBL/GenBank/DDBJ whole genome shotgun (WGS) entry which is preliminary data.</text>
</comment>
<dbReference type="PRINTS" id="PR01100">
    <property type="entry name" value="SHIKIMTKNASE"/>
</dbReference>
<dbReference type="InterPro" id="IPR000623">
    <property type="entry name" value="Shikimate_kinase/TSH1"/>
</dbReference>
<keyword evidence="6 11" id="KW-0547">Nucleotide-binding</keyword>
<keyword evidence="11" id="KW-0460">Magnesium</keyword>
<comment type="pathway">
    <text evidence="1 11">Metabolic intermediate biosynthesis; chorismate biosynthesis; chorismate from D-erythrose 4-phosphate and phosphoenolpyruvate: step 5/7.</text>
</comment>
<feature type="binding site" evidence="11">
    <location>
        <position position="42"/>
    </location>
    <ligand>
        <name>substrate</name>
    </ligand>
</feature>
<evidence type="ECO:0000256" key="11">
    <source>
        <dbReference type="HAMAP-Rule" id="MF_00109"/>
    </source>
</evidence>
<comment type="function">
    <text evidence="11">Catalyzes the specific phosphorylation of the 3-hydroxyl group of shikimic acid using ATP as a cosubstrate.</text>
</comment>
<evidence type="ECO:0000256" key="1">
    <source>
        <dbReference type="ARBA" id="ARBA00004842"/>
    </source>
</evidence>
<evidence type="ECO:0000256" key="9">
    <source>
        <dbReference type="ARBA" id="ARBA00023141"/>
    </source>
</evidence>
<dbReference type="HAMAP" id="MF_00109">
    <property type="entry name" value="Shikimate_kinase"/>
    <property type="match status" value="1"/>
</dbReference>
<dbReference type="InterPro" id="IPR031322">
    <property type="entry name" value="Shikimate/glucono_kinase"/>
</dbReference>
<name>A0A561CUU4_9BACI</name>
<accession>A0A561CUU4</accession>
<keyword evidence="4 11" id="KW-0028">Amino-acid biosynthesis</keyword>
<dbReference type="PANTHER" id="PTHR21087:SF16">
    <property type="entry name" value="SHIKIMATE KINASE 1, CHLOROPLASTIC"/>
    <property type="match status" value="1"/>
</dbReference>
<dbReference type="UniPathway" id="UPA00053">
    <property type="reaction ID" value="UER00088"/>
</dbReference>
<evidence type="ECO:0000256" key="7">
    <source>
        <dbReference type="ARBA" id="ARBA00022777"/>
    </source>
</evidence>
<dbReference type="Gene3D" id="3.40.50.300">
    <property type="entry name" value="P-loop containing nucleotide triphosphate hydrolases"/>
    <property type="match status" value="1"/>
</dbReference>
<protein>
    <recommendedName>
        <fullName evidence="3 11">Shikimate kinase</fullName>
        <shortName evidence="11">SK</shortName>
        <ecNumber evidence="3 11">2.7.1.71</ecNumber>
    </recommendedName>
</protein>
<comment type="similarity">
    <text evidence="2 11">Belongs to the shikimate kinase family.</text>
</comment>
<reference evidence="12 13" key="1">
    <citation type="submission" date="2019-06" db="EMBL/GenBank/DDBJ databases">
        <title>Sorghum-associated microbial communities from plants grown in Nebraska, USA.</title>
        <authorList>
            <person name="Schachtman D."/>
        </authorList>
    </citation>
    <scope>NUCLEOTIDE SEQUENCE [LARGE SCALE GENOMIC DNA]</scope>
    <source>
        <strain evidence="12 13">2482</strain>
    </source>
</reference>
<proteinExistence type="inferred from homology"/>
<evidence type="ECO:0000256" key="5">
    <source>
        <dbReference type="ARBA" id="ARBA00022679"/>
    </source>
</evidence>
<evidence type="ECO:0000256" key="2">
    <source>
        <dbReference type="ARBA" id="ARBA00006997"/>
    </source>
</evidence>
<gene>
    <name evidence="11" type="primary">aroK</name>
    <name evidence="12" type="ORF">FB550_113151</name>
</gene>
<feature type="binding site" evidence="11">
    <location>
        <position position="66"/>
    </location>
    <ligand>
        <name>substrate</name>
    </ligand>
</feature>
<feature type="binding site" evidence="11">
    <location>
        <begin position="20"/>
        <end position="25"/>
    </location>
    <ligand>
        <name>ATP</name>
        <dbReference type="ChEBI" id="CHEBI:30616"/>
    </ligand>
</feature>
<dbReference type="GO" id="GO:0004765">
    <property type="term" value="F:shikimate kinase activity"/>
    <property type="evidence" value="ECO:0007669"/>
    <property type="project" value="UniProtKB-UniRule"/>
</dbReference>
<sequence length="184" mass="21199">MVYRGVSLKEMSIVFIGFMGVGKTTIGKAVAKKLYRDFIDIDAEIEKEYGMPTSQIFNKIGEKAFREKEKSVITDLCKKKMKVISLGGGAFLQEEIKQVCLENCLVIFLDLSWENWKERISLIIDSRPVLKGKSLKEIEELFYKRQEIYADHHSVVSTDNQDVEDIAEYIVESLKLAWELYGEK</sequence>
<dbReference type="EC" id="2.7.1.71" evidence="3 11"/>
<keyword evidence="11" id="KW-0963">Cytoplasm</keyword>
<dbReference type="GO" id="GO:0009423">
    <property type="term" value="P:chorismate biosynthetic process"/>
    <property type="evidence" value="ECO:0007669"/>
    <property type="project" value="UniProtKB-UniRule"/>
</dbReference>
<dbReference type="AlphaFoldDB" id="A0A561CUU4"/>
<dbReference type="CDD" id="cd00464">
    <property type="entry name" value="SK"/>
    <property type="match status" value="1"/>
</dbReference>
<keyword evidence="8 11" id="KW-0067">ATP-binding</keyword>
<dbReference type="GO" id="GO:0008652">
    <property type="term" value="P:amino acid biosynthetic process"/>
    <property type="evidence" value="ECO:0007669"/>
    <property type="project" value="UniProtKB-KW"/>
</dbReference>
<evidence type="ECO:0000256" key="3">
    <source>
        <dbReference type="ARBA" id="ARBA00012154"/>
    </source>
</evidence>
<feature type="binding site" evidence="11">
    <location>
        <position position="24"/>
    </location>
    <ligand>
        <name>Mg(2+)</name>
        <dbReference type="ChEBI" id="CHEBI:18420"/>
    </ligand>
</feature>
<comment type="cofactor">
    <cofactor evidence="11">
        <name>Mg(2+)</name>
        <dbReference type="ChEBI" id="CHEBI:18420"/>
    </cofactor>
    <text evidence="11">Binds 1 Mg(2+) ion per subunit.</text>
</comment>
<dbReference type="GO" id="GO:0000287">
    <property type="term" value="F:magnesium ion binding"/>
    <property type="evidence" value="ECO:0007669"/>
    <property type="project" value="UniProtKB-UniRule"/>
</dbReference>
<dbReference type="Pfam" id="PF01202">
    <property type="entry name" value="SKI"/>
    <property type="match status" value="1"/>
</dbReference>
<dbReference type="InterPro" id="IPR027417">
    <property type="entry name" value="P-loop_NTPase"/>
</dbReference>
<evidence type="ECO:0000256" key="6">
    <source>
        <dbReference type="ARBA" id="ARBA00022741"/>
    </source>
</evidence>
<dbReference type="EMBL" id="VIVN01000013">
    <property type="protein sequence ID" value="TWD94618.1"/>
    <property type="molecule type" value="Genomic_DNA"/>
</dbReference>
<dbReference type="PANTHER" id="PTHR21087">
    <property type="entry name" value="SHIKIMATE KINASE"/>
    <property type="match status" value="1"/>
</dbReference>
<evidence type="ECO:0000256" key="8">
    <source>
        <dbReference type="ARBA" id="ARBA00022840"/>
    </source>
</evidence>
<dbReference type="Proteomes" id="UP000319671">
    <property type="component" value="Unassembled WGS sequence"/>
</dbReference>
<evidence type="ECO:0000256" key="10">
    <source>
        <dbReference type="ARBA" id="ARBA00048567"/>
    </source>
</evidence>
<keyword evidence="11" id="KW-0479">Metal-binding</keyword>
<feature type="binding site" evidence="11">
    <location>
        <position position="145"/>
    </location>
    <ligand>
        <name>substrate</name>
    </ligand>
</feature>
<keyword evidence="13" id="KW-1185">Reference proteome</keyword>
<feature type="binding site" evidence="11">
    <location>
        <position position="88"/>
    </location>
    <ligand>
        <name>substrate</name>
    </ligand>
</feature>
<comment type="subcellular location">
    <subcellularLocation>
        <location evidence="11">Cytoplasm</location>
    </subcellularLocation>
</comment>
<dbReference type="GO" id="GO:0005829">
    <property type="term" value="C:cytosol"/>
    <property type="evidence" value="ECO:0007669"/>
    <property type="project" value="TreeGrafter"/>
</dbReference>
<comment type="catalytic activity">
    <reaction evidence="10 11">
        <text>shikimate + ATP = 3-phosphoshikimate + ADP + H(+)</text>
        <dbReference type="Rhea" id="RHEA:13121"/>
        <dbReference type="ChEBI" id="CHEBI:15378"/>
        <dbReference type="ChEBI" id="CHEBI:30616"/>
        <dbReference type="ChEBI" id="CHEBI:36208"/>
        <dbReference type="ChEBI" id="CHEBI:145989"/>
        <dbReference type="ChEBI" id="CHEBI:456216"/>
        <dbReference type="EC" id="2.7.1.71"/>
    </reaction>
</comment>
<keyword evidence="9 11" id="KW-0057">Aromatic amino acid biosynthesis</keyword>
<evidence type="ECO:0000313" key="12">
    <source>
        <dbReference type="EMBL" id="TWD94618.1"/>
    </source>
</evidence>
<evidence type="ECO:0000313" key="13">
    <source>
        <dbReference type="Proteomes" id="UP000319671"/>
    </source>
</evidence>
<feature type="binding site" evidence="11">
    <location>
        <position position="161"/>
    </location>
    <ligand>
        <name>ATP</name>
        <dbReference type="ChEBI" id="CHEBI:30616"/>
    </ligand>
</feature>
<comment type="subunit">
    <text evidence="11">Monomer.</text>
</comment>
<dbReference type="InterPro" id="IPR023000">
    <property type="entry name" value="Shikimate_kinase_CS"/>
</dbReference>
<evidence type="ECO:0000256" key="4">
    <source>
        <dbReference type="ARBA" id="ARBA00022605"/>
    </source>
</evidence>
<keyword evidence="7 11" id="KW-0418">Kinase</keyword>
<organism evidence="12 13">
    <name type="scientific">Neobacillus bataviensis</name>
    <dbReference type="NCBI Taxonomy" id="220685"/>
    <lineage>
        <taxon>Bacteria</taxon>
        <taxon>Bacillati</taxon>
        <taxon>Bacillota</taxon>
        <taxon>Bacilli</taxon>
        <taxon>Bacillales</taxon>
        <taxon>Bacillaceae</taxon>
        <taxon>Neobacillus</taxon>
    </lineage>
</organism>
<dbReference type="SUPFAM" id="SSF52540">
    <property type="entry name" value="P-loop containing nucleoside triphosphate hydrolases"/>
    <property type="match status" value="1"/>
</dbReference>
<feature type="binding site" evidence="11">
    <location>
        <position position="127"/>
    </location>
    <ligand>
        <name>ATP</name>
        <dbReference type="ChEBI" id="CHEBI:30616"/>
    </ligand>
</feature>
<dbReference type="GO" id="GO:0009073">
    <property type="term" value="P:aromatic amino acid family biosynthetic process"/>
    <property type="evidence" value="ECO:0007669"/>
    <property type="project" value="UniProtKB-KW"/>
</dbReference>